<feature type="region of interest" description="Disordered" evidence="1">
    <location>
        <begin position="75"/>
        <end position="119"/>
    </location>
</feature>
<sequence>MAFSLYEGLDNTSIDEINAQAHKTVAKSKEEESKQLNRIQPVRNASDVNLIKDDKPPVQEQNPLQFIPNVRRRRPVKRNVPIRPEATSRTLTRVGENNEEKTKTSEGEYRSDTTSGHSVKELPIGNVAASLKSENELGHKSSATNFPLDVDYDPTQPTELSLYFKCEEDVRCEEEWQDYLVKHPEIKELEPTALQKDSQYLGIRPPAILLENVPMKESESQLQNESISSHVPEQDMNSTRKAKKGFAKRLLQKFGWQQGLGLGVNNDGIAQPLRPNAFKKTK</sequence>
<evidence type="ECO:0000313" key="4">
    <source>
        <dbReference type="JaponicusDB" id="SJAG_03890"/>
    </source>
</evidence>
<organism evidence="3 5">
    <name type="scientific">Schizosaccharomyces japonicus (strain yFS275 / FY16936)</name>
    <name type="common">Fission yeast</name>
    <dbReference type="NCBI Taxonomy" id="402676"/>
    <lineage>
        <taxon>Eukaryota</taxon>
        <taxon>Fungi</taxon>
        <taxon>Dikarya</taxon>
        <taxon>Ascomycota</taxon>
        <taxon>Taphrinomycotina</taxon>
        <taxon>Schizosaccharomycetes</taxon>
        <taxon>Schizosaccharomycetales</taxon>
        <taxon>Schizosaccharomycetaceae</taxon>
        <taxon>Schizosaccharomyces</taxon>
    </lineage>
</organism>
<dbReference type="RefSeq" id="XP_002175017.1">
    <property type="nucleotide sequence ID" value="XM_002174981.2"/>
</dbReference>
<dbReference type="GeneID" id="7050527"/>
<dbReference type="JaponicusDB" id="SJAG_03890">
    <property type="gene designation" value="rbm17"/>
</dbReference>
<evidence type="ECO:0000259" key="2">
    <source>
        <dbReference type="PROSITE" id="PS50174"/>
    </source>
</evidence>
<dbReference type="OrthoDB" id="5414511at2759"/>
<accession>B6K5C0</accession>
<dbReference type="STRING" id="402676.B6K5C0"/>
<evidence type="ECO:0000313" key="5">
    <source>
        <dbReference type="Proteomes" id="UP000001744"/>
    </source>
</evidence>
<reference evidence="3 5" key="1">
    <citation type="journal article" date="2011" name="Science">
        <title>Comparative functional genomics of the fission yeasts.</title>
        <authorList>
            <person name="Rhind N."/>
            <person name="Chen Z."/>
            <person name="Yassour M."/>
            <person name="Thompson D.A."/>
            <person name="Haas B.J."/>
            <person name="Habib N."/>
            <person name="Wapinski I."/>
            <person name="Roy S."/>
            <person name="Lin M.F."/>
            <person name="Heiman D.I."/>
            <person name="Young S.K."/>
            <person name="Furuya K."/>
            <person name="Guo Y."/>
            <person name="Pidoux A."/>
            <person name="Chen H.M."/>
            <person name="Robbertse B."/>
            <person name="Goldberg J.M."/>
            <person name="Aoki K."/>
            <person name="Bayne E.H."/>
            <person name="Berlin A.M."/>
            <person name="Desjardins C.A."/>
            <person name="Dobbs E."/>
            <person name="Dukaj L."/>
            <person name="Fan L."/>
            <person name="FitzGerald M.G."/>
            <person name="French C."/>
            <person name="Gujja S."/>
            <person name="Hansen K."/>
            <person name="Keifenheim D."/>
            <person name="Levin J.Z."/>
            <person name="Mosher R.A."/>
            <person name="Mueller C.A."/>
            <person name="Pfiffner J."/>
            <person name="Priest M."/>
            <person name="Russ C."/>
            <person name="Smialowska A."/>
            <person name="Swoboda P."/>
            <person name="Sykes S.M."/>
            <person name="Vaughn M."/>
            <person name="Vengrova S."/>
            <person name="Yoder R."/>
            <person name="Zeng Q."/>
            <person name="Allshire R."/>
            <person name="Baulcombe D."/>
            <person name="Birren B.W."/>
            <person name="Brown W."/>
            <person name="Ekwall K."/>
            <person name="Kellis M."/>
            <person name="Leatherwood J."/>
            <person name="Levin H."/>
            <person name="Margalit H."/>
            <person name="Martienssen R."/>
            <person name="Nieduszynski C.A."/>
            <person name="Spatafora J.W."/>
            <person name="Friedman N."/>
            <person name="Dalgaard J.Z."/>
            <person name="Baumann P."/>
            <person name="Niki H."/>
            <person name="Regev A."/>
            <person name="Nusbaum C."/>
        </authorList>
    </citation>
    <scope>NUCLEOTIDE SEQUENCE [LARGE SCALE GENOMIC DNA]</scope>
    <source>
        <strain evidence="5">yFS275 / FY16936</strain>
    </source>
</reference>
<dbReference type="GO" id="GO:0003676">
    <property type="term" value="F:nucleic acid binding"/>
    <property type="evidence" value="ECO:0007669"/>
    <property type="project" value="InterPro"/>
</dbReference>
<dbReference type="InterPro" id="IPR000467">
    <property type="entry name" value="G_patch_dom"/>
</dbReference>
<dbReference type="PROSITE" id="PS50174">
    <property type="entry name" value="G_PATCH"/>
    <property type="match status" value="1"/>
</dbReference>
<dbReference type="Proteomes" id="UP000001744">
    <property type="component" value="Unassembled WGS sequence"/>
</dbReference>
<dbReference type="OMA" id="WSELYNP"/>
<dbReference type="Pfam" id="PF01585">
    <property type="entry name" value="G-patch"/>
    <property type="match status" value="1"/>
</dbReference>
<evidence type="ECO:0000256" key="1">
    <source>
        <dbReference type="SAM" id="MobiDB-lite"/>
    </source>
</evidence>
<dbReference type="VEuPathDB" id="FungiDB:SJAG_03890"/>
<feature type="domain" description="G-patch" evidence="2">
    <location>
        <begin position="243"/>
        <end position="282"/>
    </location>
</feature>
<feature type="region of interest" description="Disordered" evidence="1">
    <location>
        <begin position="259"/>
        <end position="282"/>
    </location>
</feature>
<evidence type="ECO:0000313" key="3">
    <source>
        <dbReference type="EMBL" id="EEB08724.1"/>
    </source>
</evidence>
<dbReference type="eggNOG" id="KOG0154">
    <property type="taxonomic scope" value="Eukaryota"/>
</dbReference>
<keyword evidence="5" id="KW-1185">Reference proteome</keyword>
<dbReference type="EMBL" id="KE651167">
    <property type="protein sequence ID" value="EEB08724.1"/>
    <property type="molecule type" value="Genomic_DNA"/>
</dbReference>
<feature type="compositionally biased region" description="Basic and acidic residues" evidence="1">
    <location>
        <begin position="96"/>
        <end position="111"/>
    </location>
</feature>
<name>B6K5C0_SCHJY</name>
<proteinExistence type="predicted"/>
<dbReference type="HOGENOM" id="CLU_977140_0_0_1"/>
<gene>
    <name evidence="4" type="primary">rbm17</name>
    <name evidence="3" type="ORF">SJAG_03890</name>
</gene>
<dbReference type="AlphaFoldDB" id="B6K5C0"/>
<protein>
    <submittedName>
        <fullName evidence="3">RNA-binding protein</fullName>
    </submittedName>
</protein>
<feature type="region of interest" description="Disordered" evidence="1">
    <location>
        <begin position="25"/>
        <end position="61"/>
    </location>
</feature>